<dbReference type="AlphaFoldDB" id="B9N166"/>
<gene>
    <name evidence="2" type="ORF">POPTR_013G087800</name>
</gene>
<dbReference type="Proteomes" id="UP000006729">
    <property type="component" value="Chromosome 13"/>
</dbReference>
<feature type="transmembrane region" description="Helical" evidence="1">
    <location>
        <begin position="62"/>
        <end position="83"/>
    </location>
</feature>
<feature type="transmembrane region" description="Helical" evidence="1">
    <location>
        <begin position="118"/>
        <end position="138"/>
    </location>
</feature>
<reference evidence="2 3" key="1">
    <citation type="journal article" date="2006" name="Science">
        <title>The genome of black cottonwood, Populus trichocarpa (Torr. &amp; Gray).</title>
        <authorList>
            <person name="Tuskan G.A."/>
            <person name="Difazio S."/>
            <person name="Jansson S."/>
            <person name="Bohlmann J."/>
            <person name="Grigoriev I."/>
            <person name="Hellsten U."/>
            <person name="Putnam N."/>
            <person name="Ralph S."/>
            <person name="Rombauts S."/>
            <person name="Salamov A."/>
            <person name="Schein J."/>
            <person name="Sterck L."/>
            <person name="Aerts A."/>
            <person name="Bhalerao R.R."/>
            <person name="Bhalerao R.P."/>
            <person name="Blaudez D."/>
            <person name="Boerjan W."/>
            <person name="Brun A."/>
            <person name="Brunner A."/>
            <person name="Busov V."/>
            <person name="Campbell M."/>
            <person name="Carlson J."/>
            <person name="Chalot M."/>
            <person name="Chapman J."/>
            <person name="Chen G.L."/>
            <person name="Cooper D."/>
            <person name="Coutinho P.M."/>
            <person name="Couturier J."/>
            <person name="Covert S."/>
            <person name="Cronk Q."/>
            <person name="Cunningham R."/>
            <person name="Davis J."/>
            <person name="Degroeve S."/>
            <person name="Dejardin A."/>
            <person name="Depamphilis C."/>
            <person name="Detter J."/>
            <person name="Dirks B."/>
            <person name="Dubchak I."/>
            <person name="Duplessis S."/>
            <person name="Ehlting J."/>
            <person name="Ellis B."/>
            <person name="Gendler K."/>
            <person name="Goodstein D."/>
            <person name="Gribskov M."/>
            <person name="Grimwood J."/>
            <person name="Groover A."/>
            <person name="Gunter L."/>
            <person name="Hamberger B."/>
            <person name="Heinze B."/>
            <person name="Helariutta Y."/>
            <person name="Henrissat B."/>
            <person name="Holligan D."/>
            <person name="Holt R."/>
            <person name="Huang W."/>
            <person name="Islam-Faridi N."/>
            <person name="Jones S."/>
            <person name="Jones-Rhoades M."/>
            <person name="Jorgensen R."/>
            <person name="Joshi C."/>
            <person name="Kangasjarvi J."/>
            <person name="Karlsson J."/>
            <person name="Kelleher C."/>
            <person name="Kirkpatrick R."/>
            <person name="Kirst M."/>
            <person name="Kohler A."/>
            <person name="Kalluri U."/>
            <person name="Larimer F."/>
            <person name="Leebens-Mack J."/>
            <person name="Leple J.C."/>
            <person name="Locascio P."/>
            <person name="Lou Y."/>
            <person name="Lucas S."/>
            <person name="Martin F."/>
            <person name="Montanini B."/>
            <person name="Napoli C."/>
            <person name="Nelson D.R."/>
            <person name="Nelson C."/>
            <person name="Nieminen K."/>
            <person name="Nilsson O."/>
            <person name="Pereda V."/>
            <person name="Peter G."/>
            <person name="Philippe R."/>
            <person name="Pilate G."/>
            <person name="Poliakov A."/>
            <person name="Razumovskaya J."/>
            <person name="Richardson P."/>
            <person name="Rinaldi C."/>
            <person name="Ritland K."/>
            <person name="Rouze P."/>
            <person name="Ryaboy D."/>
            <person name="Schmutz J."/>
            <person name="Schrader J."/>
            <person name="Segerman B."/>
            <person name="Shin H."/>
            <person name="Siddiqui A."/>
            <person name="Sterky F."/>
            <person name="Terry A."/>
            <person name="Tsai C.J."/>
            <person name="Uberbacher E."/>
            <person name="Unneberg P."/>
            <person name="Vahala J."/>
            <person name="Wall K."/>
            <person name="Wessler S."/>
            <person name="Yang G."/>
            <person name="Yin T."/>
            <person name="Douglas C."/>
            <person name="Marra M."/>
            <person name="Sandberg G."/>
            <person name="Van de Peer Y."/>
            <person name="Rokhsar D."/>
        </authorList>
    </citation>
    <scope>NUCLEOTIDE SEQUENCE [LARGE SCALE GENOMIC DNA]</scope>
    <source>
        <strain evidence="3">cv. Nisqually</strain>
    </source>
</reference>
<proteinExistence type="predicted"/>
<keyword evidence="3" id="KW-1185">Reference proteome</keyword>
<evidence type="ECO:0000313" key="3">
    <source>
        <dbReference type="Proteomes" id="UP000006729"/>
    </source>
</evidence>
<dbReference type="HOGENOM" id="CLU_1139624_0_0_1"/>
<feature type="transmembrane region" description="Helical" evidence="1">
    <location>
        <begin position="89"/>
        <end position="111"/>
    </location>
</feature>
<keyword evidence="1" id="KW-0472">Membrane</keyword>
<organism evidence="2 3">
    <name type="scientific">Populus trichocarpa</name>
    <name type="common">Western balsam poplar</name>
    <name type="synonym">Populus balsamifera subsp. trichocarpa</name>
    <dbReference type="NCBI Taxonomy" id="3694"/>
    <lineage>
        <taxon>Eukaryota</taxon>
        <taxon>Viridiplantae</taxon>
        <taxon>Streptophyta</taxon>
        <taxon>Embryophyta</taxon>
        <taxon>Tracheophyta</taxon>
        <taxon>Spermatophyta</taxon>
        <taxon>Magnoliopsida</taxon>
        <taxon>eudicotyledons</taxon>
        <taxon>Gunneridae</taxon>
        <taxon>Pentapetalae</taxon>
        <taxon>rosids</taxon>
        <taxon>fabids</taxon>
        <taxon>Malpighiales</taxon>
        <taxon>Salicaceae</taxon>
        <taxon>Saliceae</taxon>
        <taxon>Populus</taxon>
    </lineage>
</organism>
<accession>B9N166</accession>
<protein>
    <submittedName>
        <fullName evidence="2">Uncharacterized protein</fullName>
    </submittedName>
</protein>
<evidence type="ECO:0000313" key="2">
    <source>
        <dbReference type="EMBL" id="PNT07471.1"/>
    </source>
</evidence>
<sequence length="244" mass="26095">MAPATASINVISCSPGISASSTSTNIAIMPPQLSSGNFGLVEVASLCWLFIVGIVQLRLDLVVLALLLLGSFLGLPLAIHVWTPFPPGWVLFAAHSCCVEVVGVLSLLLGLVEAAISLLLHPIVGVDFGTLLLLHLLLHLMLEFMDVWLPAEQPCCLLYGMASSGVPVINVGLSTMSYVYCGWLPFSGLSLSVVVLLLHSTLYAQLFEAGLLLDHRCYDPWLMFNALLVHVSAYLLVGKPDATD</sequence>
<feature type="transmembrane region" description="Helical" evidence="1">
    <location>
        <begin position="188"/>
        <end position="206"/>
    </location>
</feature>
<dbReference type="EMBL" id="CM009302">
    <property type="protein sequence ID" value="PNT07471.1"/>
    <property type="molecule type" value="Genomic_DNA"/>
</dbReference>
<keyword evidence="1" id="KW-1133">Transmembrane helix</keyword>
<name>B9N166_POPTR</name>
<feature type="transmembrane region" description="Helical" evidence="1">
    <location>
        <begin position="218"/>
        <end position="237"/>
    </location>
</feature>
<evidence type="ECO:0000256" key="1">
    <source>
        <dbReference type="SAM" id="Phobius"/>
    </source>
</evidence>
<keyword evidence="1" id="KW-0812">Transmembrane</keyword>
<feature type="transmembrane region" description="Helical" evidence="1">
    <location>
        <begin position="38"/>
        <end position="55"/>
    </location>
</feature>
<dbReference type="InParanoid" id="B9N166"/>
<feature type="transmembrane region" description="Helical" evidence="1">
    <location>
        <begin position="158"/>
        <end position="181"/>
    </location>
</feature>